<proteinExistence type="predicted"/>
<evidence type="ECO:0000313" key="3">
    <source>
        <dbReference type="Proteomes" id="UP001595698"/>
    </source>
</evidence>
<name>A0ABV8F581_9ACTN</name>
<organism evidence="2 3">
    <name type="scientific">Streptosporangium jomthongense</name>
    <dbReference type="NCBI Taxonomy" id="1193683"/>
    <lineage>
        <taxon>Bacteria</taxon>
        <taxon>Bacillati</taxon>
        <taxon>Actinomycetota</taxon>
        <taxon>Actinomycetes</taxon>
        <taxon>Streptosporangiales</taxon>
        <taxon>Streptosporangiaceae</taxon>
        <taxon>Streptosporangium</taxon>
    </lineage>
</organism>
<evidence type="ECO:0000313" key="2">
    <source>
        <dbReference type="EMBL" id="MFC3982433.1"/>
    </source>
</evidence>
<evidence type="ECO:0000256" key="1">
    <source>
        <dbReference type="SAM" id="MobiDB-lite"/>
    </source>
</evidence>
<gene>
    <name evidence="2" type="ORF">ACFOYY_19970</name>
</gene>
<dbReference type="EMBL" id="JBHSBC010000020">
    <property type="protein sequence ID" value="MFC3982433.1"/>
    <property type="molecule type" value="Genomic_DNA"/>
</dbReference>
<sequence length="44" mass="5309">MRHRPPTEKGISPFPPRTRPDKVWGDKAYGFRANRAYLRRRRIT</sequence>
<comment type="caution">
    <text evidence="2">The sequence shown here is derived from an EMBL/GenBank/DDBJ whole genome shotgun (WGS) entry which is preliminary data.</text>
</comment>
<evidence type="ECO:0008006" key="4">
    <source>
        <dbReference type="Google" id="ProtNLM"/>
    </source>
</evidence>
<reference evidence="3" key="1">
    <citation type="journal article" date="2019" name="Int. J. Syst. Evol. Microbiol.">
        <title>The Global Catalogue of Microorganisms (GCM) 10K type strain sequencing project: providing services to taxonomists for standard genome sequencing and annotation.</title>
        <authorList>
            <consortium name="The Broad Institute Genomics Platform"/>
            <consortium name="The Broad Institute Genome Sequencing Center for Infectious Disease"/>
            <person name="Wu L."/>
            <person name="Ma J."/>
        </authorList>
    </citation>
    <scope>NUCLEOTIDE SEQUENCE [LARGE SCALE GENOMIC DNA]</scope>
    <source>
        <strain evidence="3">TBRC 7912</strain>
    </source>
</reference>
<protein>
    <recommendedName>
        <fullName evidence="4">Transposase</fullName>
    </recommendedName>
</protein>
<keyword evidence="3" id="KW-1185">Reference proteome</keyword>
<dbReference type="RefSeq" id="WP_386190655.1">
    <property type="nucleotide sequence ID" value="NZ_JBHSBC010000020.1"/>
</dbReference>
<accession>A0ABV8F581</accession>
<dbReference type="Proteomes" id="UP001595698">
    <property type="component" value="Unassembled WGS sequence"/>
</dbReference>
<feature type="region of interest" description="Disordered" evidence="1">
    <location>
        <begin position="1"/>
        <end position="20"/>
    </location>
</feature>